<dbReference type="KEGG" id="mpl:Mpal_0079"/>
<dbReference type="InterPro" id="IPR003018">
    <property type="entry name" value="GAF"/>
</dbReference>
<dbReference type="SUPFAM" id="SSF55781">
    <property type="entry name" value="GAF domain-like"/>
    <property type="match status" value="1"/>
</dbReference>
<proteinExistence type="predicted"/>
<evidence type="ECO:0000313" key="15">
    <source>
        <dbReference type="Proteomes" id="UP000002457"/>
    </source>
</evidence>
<dbReference type="OrthoDB" id="135748at2157"/>
<dbReference type="eggNOG" id="arCOG02333">
    <property type="taxonomic scope" value="Archaea"/>
</dbReference>
<dbReference type="InterPro" id="IPR003594">
    <property type="entry name" value="HATPase_dom"/>
</dbReference>
<dbReference type="Pfam" id="PF00072">
    <property type="entry name" value="Response_reg"/>
    <property type="match status" value="1"/>
</dbReference>
<dbReference type="PROSITE" id="PS50113">
    <property type="entry name" value="PAC"/>
    <property type="match status" value="1"/>
</dbReference>
<dbReference type="InterPro" id="IPR013767">
    <property type="entry name" value="PAS_fold"/>
</dbReference>
<reference evidence="14 15" key="1">
    <citation type="journal article" date="2015" name="Genome Announc.">
        <title>Complete Genome Sequence of Methanosphaerula palustris E1-9CT, a Hydrogenotrophic Methanogen Isolated from a Minerotrophic Fen Peatland.</title>
        <authorList>
            <person name="Cadillo-Quiroz H."/>
            <person name="Browne P."/>
            <person name="Kyrpides N."/>
            <person name="Woyke T."/>
            <person name="Goodwin L."/>
            <person name="Detter C."/>
            <person name="Yavitt J.B."/>
            <person name="Zinder S.H."/>
        </authorList>
    </citation>
    <scope>NUCLEOTIDE SEQUENCE [LARGE SCALE GENOMIC DNA]</scope>
    <source>
        <strain evidence="15">ATCC BAA-1556 / DSM 19958 / E1-9c</strain>
    </source>
</reference>
<dbReference type="SMART" id="SM00091">
    <property type="entry name" value="PAS"/>
    <property type="match status" value="3"/>
</dbReference>
<feature type="domain" description="PAS" evidence="12">
    <location>
        <begin position="157"/>
        <end position="194"/>
    </location>
</feature>
<dbReference type="Proteomes" id="UP000002457">
    <property type="component" value="Chromosome"/>
</dbReference>
<feature type="modified residue" description="4-aspartylphosphate" evidence="9">
    <location>
        <position position="53"/>
    </location>
</feature>
<dbReference type="InterPro" id="IPR011006">
    <property type="entry name" value="CheY-like_superfamily"/>
</dbReference>
<evidence type="ECO:0000259" key="12">
    <source>
        <dbReference type="PROSITE" id="PS50112"/>
    </source>
</evidence>
<dbReference type="SMART" id="SM00387">
    <property type="entry name" value="HATPase_c"/>
    <property type="match status" value="1"/>
</dbReference>
<dbReference type="SMART" id="SM00065">
    <property type="entry name" value="GAF"/>
    <property type="match status" value="1"/>
</dbReference>
<dbReference type="eggNOG" id="arCOG02335">
    <property type="taxonomic scope" value="Archaea"/>
</dbReference>
<dbReference type="PANTHER" id="PTHR41523">
    <property type="entry name" value="TWO-COMPONENT SYSTEM SENSOR PROTEIN"/>
    <property type="match status" value="1"/>
</dbReference>
<feature type="domain" description="Response regulatory" evidence="11">
    <location>
        <begin position="3"/>
        <end position="118"/>
    </location>
</feature>
<dbReference type="STRING" id="521011.Mpal_0079"/>
<sequence length="909" mass="102733">MFHVLYVDDESDLLNLGKIFLEQSHQITIDTATSAEDALTCGNLQTYDAVISDYQMPGMNGITFLKEVRSRYRDLPFILFTGRGREEVVIEAIDSGVDHYVQKGGDPRPQFAELEHRVLQAIEARQGKVALQESEERFRSLFTSIFNGFAHHQIICDAEGRPVDYRFIDVNPAFERLTGLKRNEILGKTVLEVLPDIEPFWIERYGRTALTGKSQSFEQFTAALNRYYEVTVYSPRPGEFTTLFSDITSQKQAEEILRERETKFRTIVETSPDMIWEIDTRGIFTYLSPQIGDILGYSTEEMLGKPILFLIIPSFIPTVQKILGSHLQSREEINTFEVPAHHADGTPRSIEIRSAKIRDKTGQVTGFRGIARDVTERRRAEEELKESEASYHGLFNTIRQTIFILDQKGRFLDANDGAVSMYGYPREAFLGRYPEFLSAPGMNDLKKIEELIQKAFTGEPQQIEYWGVRKNGEIFPKDVRFYKGTYFGEEVLISIATDITEQRHASDTIRLSHTLLEVANRPLDCPVLLQEYLQVIQEYAGCDVVGIHLFDQAGMTPYEIWSGNPGAGDAFGNPLSRIVDETISTAVIEGVTDPDLPIFTSSGSFFINATTTGPTMLQKEAGDPTWNLTNQADFESVALVPLWQNNRVIGLICLADRREQRVPLARVVVIEEVTPQMITAIQRVAAEDRIRNSLEEKEVMMKEIHHRVKNNLAVIISLIDLQADDITDEQTLQLLHDLRGRVATMALVHEFLYGSRDLSQINFGQYLQDLVPKLIQSLGGSTPVKVLYEVDQALLPLEIAVPCGLIVNELVTNSLKYAFPIDRPIPADTDQACTITVSFMQTQDGFILSVGDNGAGLPERFDWTTTKTLGFQLVRALACHQLRGRVDLEERDGTRFTIHIPWTLIQSRE</sequence>
<dbReference type="PROSITE" id="PS50112">
    <property type="entry name" value="PAS"/>
    <property type="match status" value="3"/>
</dbReference>
<feature type="domain" description="PAC" evidence="13">
    <location>
        <begin position="334"/>
        <end position="386"/>
    </location>
</feature>
<dbReference type="HOGENOM" id="CLU_365104_0_0_2"/>
<keyword evidence="8" id="KW-0843">Virulence</keyword>
<dbReference type="SMART" id="SM00448">
    <property type="entry name" value="REC"/>
    <property type="match status" value="1"/>
</dbReference>
<dbReference type="AlphaFoldDB" id="B8GIC2"/>
<dbReference type="Pfam" id="PF02518">
    <property type="entry name" value="HATPase_c"/>
    <property type="match status" value="1"/>
</dbReference>
<dbReference type="Pfam" id="PF08448">
    <property type="entry name" value="PAS_4"/>
    <property type="match status" value="1"/>
</dbReference>
<evidence type="ECO:0000256" key="7">
    <source>
        <dbReference type="ARBA" id="ARBA00022840"/>
    </source>
</evidence>
<feature type="coiled-coil region" evidence="10">
    <location>
        <begin position="370"/>
        <end position="397"/>
    </location>
</feature>
<keyword evidence="5" id="KW-0547">Nucleotide-binding</keyword>
<evidence type="ECO:0000256" key="6">
    <source>
        <dbReference type="ARBA" id="ARBA00022777"/>
    </source>
</evidence>
<gene>
    <name evidence="14" type="ordered locus">Mpal_0079</name>
</gene>
<evidence type="ECO:0000256" key="4">
    <source>
        <dbReference type="ARBA" id="ARBA00022679"/>
    </source>
</evidence>
<feature type="domain" description="PAS" evidence="12">
    <location>
        <begin position="387"/>
        <end position="459"/>
    </location>
</feature>
<dbReference type="InterPro" id="IPR029016">
    <property type="entry name" value="GAF-like_dom_sf"/>
</dbReference>
<dbReference type="CDD" id="cd00130">
    <property type="entry name" value="PAS"/>
    <property type="match status" value="3"/>
</dbReference>
<evidence type="ECO:0000256" key="2">
    <source>
        <dbReference type="ARBA" id="ARBA00012438"/>
    </source>
</evidence>
<dbReference type="GO" id="GO:0000160">
    <property type="term" value="P:phosphorelay signal transduction system"/>
    <property type="evidence" value="ECO:0007669"/>
    <property type="project" value="InterPro"/>
</dbReference>
<protein>
    <recommendedName>
        <fullName evidence="2">histidine kinase</fullName>
        <ecNumber evidence="2">2.7.13.3</ecNumber>
    </recommendedName>
</protein>
<comment type="catalytic activity">
    <reaction evidence="1">
        <text>ATP + protein L-histidine = ADP + protein N-phospho-L-histidine.</text>
        <dbReference type="EC" id="2.7.13.3"/>
    </reaction>
</comment>
<dbReference type="NCBIfam" id="TIGR00229">
    <property type="entry name" value="sensory_box"/>
    <property type="match status" value="3"/>
</dbReference>
<accession>B8GIC2</accession>
<dbReference type="RefSeq" id="WP_012616792.1">
    <property type="nucleotide sequence ID" value="NC_011832.1"/>
</dbReference>
<evidence type="ECO:0000259" key="11">
    <source>
        <dbReference type="PROSITE" id="PS50110"/>
    </source>
</evidence>
<dbReference type="PANTHER" id="PTHR41523:SF8">
    <property type="entry name" value="ETHYLENE RESPONSE SENSOR PROTEIN"/>
    <property type="match status" value="1"/>
</dbReference>
<keyword evidence="15" id="KW-1185">Reference proteome</keyword>
<evidence type="ECO:0000256" key="1">
    <source>
        <dbReference type="ARBA" id="ARBA00000085"/>
    </source>
</evidence>
<evidence type="ECO:0000256" key="3">
    <source>
        <dbReference type="ARBA" id="ARBA00022553"/>
    </source>
</evidence>
<dbReference type="InterPro" id="IPR000700">
    <property type="entry name" value="PAS-assoc_C"/>
</dbReference>
<dbReference type="EMBL" id="CP001338">
    <property type="protein sequence ID" value="ACL15473.1"/>
    <property type="molecule type" value="Genomic_DNA"/>
</dbReference>
<dbReference type="PROSITE" id="PS50110">
    <property type="entry name" value="RESPONSE_REGULATORY"/>
    <property type="match status" value="1"/>
</dbReference>
<dbReference type="GO" id="GO:0006355">
    <property type="term" value="P:regulation of DNA-templated transcription"/>
    <property type="evidence" value="ECO:0007669"/>
    <property type="project" value="InterPro"/>
</dbReference>
<evidence type="ECO:0000256" key="5">
    <source>
        <dbReference type="ARBA" id="ARBA00022741"/>
    </source>
</evidence>
<dbReference type="InterPro" id="IPR011495">
    <property type="entry name" value="Sig_transdc_His_kin_sub2_dim/P"/>
</dbReference>
<dbReference type="Pfam" id="PF00989">
    <property type="entry name" value="PAS"/>
    <property type="match status" value="1"/>
</dbReference>
<dbReference type="Gene3D" id="3.30.565.10">
    <property type="entry name" value="Histidine kinase-like ATPase, C-terminal domain"/>
    <property type="match status" value="1"/>
</dbReference>
<dbReference type="InterPro" id="IPR036890">
    <property type="entry name" value="HATPase_C_sf"/>
</dbReference>
<evidence type="ECO:0000259" key="13">
    <source>
        <dbReference type="PROSITE" id="PS50113"/>
    </source>
</evidence>
<keyword evidence="7" id="KW-0067">ATP-binding</keyword>
<dbReference type="GO" id="GO:0004673">
    <property type="term" value="F:protein histidine kinase activity"/>
    <property type="evidence" value="ECO:0007669"/>
    <property type="project" value="UniProtKB-EC"/>
</dbReference>
<dbReference type="InterPro" id="IPR001789">
    <property type="entry name" value="Sig_transdc_resp-reg_receiver"/>
</dbReference>
<keyword evidence="4" id="KW-0808">Transferase</keyword>
<dbReference type="Pfam" id="PF13426">
    <property type="entry name" value="PAS_9"/>
    <property type="match status" value="1"/>
</dbReference>
<keyword evidence="6 14" id="KW-0418">Kinase</keyword>
<feature type="domain" description="PAS" evidence="12">
    <location>
        <begin position="260"/>
        <end position="330"/>
    </location>
</feature>
<dbReference type="EC" id="2.7.13.3" evidence="2"/>
<organism evidence="14 15">
    <name type="scientific">Methanosphaerula palustris (strain ATCC BAA-1556 / DSM 19958 / E1-9c)</name>
    <dbReference type="NCBI Taxonomy" id="521011"/>
    <lineage>
        <taxon>Archaea</taxon>
        <taxon>Methanobacteriati</taxon>
        <taxon>Methanobacteriota</taxon>
        <taxon>Stenosarchaea group</taxon>
        <taxon>Methanomicrobia</taxon>
        <taxon>Methanomicrobiales</taxon>
        <taxon>Methanoregulaceae</taxon>
        <taxon>Methanosphaerula</taxon>
    </lineage>
</organism>
<evidence type="ECO:0000256" key="9">
    <source>
        <dbReference type="PROSITE-ProRule" id="PRU00169"/>
    </source>
</evidence>
<dbReference type="Gene3D" id="3.40.50.2300">
    <property type="match status" value="1"/>
</dbReference>
<dbReference type="Pfam" id="PF07568">
    <property type="entry name" value="HisKA_2"/>
    <property type="match status" value="1"/>
</dbReference>
<evidence type="ECO:0000256" key="10">
    <source>
        <dbReference type="SAM" id="Coils"/>
    </source>
</evidence>
<dbReference type="GeneID" id="7272249"/>
<dbReference type="InterPro" id="IPR001610">
    <property type="entry name" value="PAC"/>
</dbReference>
<dbReference type="SUPFAM" id="SSF55874">
    <property type="entry name" value="ATPase domain of HSP90 chaperone/DNA topoisomerase II/histidine kinase"/>
    <property type="match status" value="1"/>
</dbReference>
<dbReference type="InterPro" id="IPR000014">
    <property type="entry name" value="PAS"/>
</dbReference>
<dbReference type="Gene3D" id="3.30.450.40">
    <property type="match status" value="1"/>
</dbReference>
<dbReference type="InterPro" id="IPR013656">
    <property type="entry name" value="PAS_4"/>
</dbReference>
<dbReference type="SUPFAM" id="SSF55785">
    <property type="entry name" value="PYP-like sensor domain (PAS domain)"/>
    <property type="match status" value="3"/>
</dbReference>
<dbReference type="Pfam" id="PF01590">
    <property type="entry name" value="GAF"/>
    <property type="match status" value="1"/>
</dbReference>
<evidence type="ECO:0000256" key="8">
    <source>
        <dbReference type="ARBA" id="ARBA00023026"/>
    </source>
</evidence>
<keyword evidence="3 9" id="KW-0597">Phosphoprotein</keyword>
<name>B8GIC2_METPE</name>
<evidence type="ECO:0000313" key="14">
    <source>
        <dbReference type="EMBL" id="ACL15473.1"/>
    </source>
</evidence>
<dbReference type="SMART" id="SM00086">
    <property type="entry name" value="PAC"/>
    <property type="match status" value="2"/>
</dbReference>
<dbReference type="GO" id="GO:0005524">
    <property type="term" value="F:ATP binding"/>
    <property type="evidence" value="ECO:0007669"/>
    <property type="project" value="UniProtKB-KW"/>
</dbReference>
<dbReference type="Gene3D" id="3.30.450.20">
    <property type="entry name" value="PAS domain"/>
    <property type="match status" value="3"/>
</dbReference>
<dbReference type="InterPro" id="IPR035965">
    <property type="entry name" value="PAS-like_dom_sf"/>
</dbReference>
<dbReference type="SUPFAM" id="SSF52172">
    <property type="entry name" value="CheY-like"/>
    <property type="match status" value="1"/>
</dbReference>
<dbReference type="CDD" id="cd00156">
    <property type="entry name" value="REC"/>
    <property type="match status" value="1"/>
</dbReference>
<keyword evidence="10" id="KW-0175">Coiled coil</keyword>